<name>A0A0G4HIE9_9ALVE</name>
<organism evidence="2">
    <name type="scientific">Chromera velia CCMP2878</name>
    <dbReference type="NCBI Taxonomy" id="1169474"/>
    <lineage>
        <taxon>Eukaryota</taxon>
        <taxon>Sar</taxon>
        <taxon>Alveolata</taxon>
        <taxon>Colpodellida</taxon>
        <taxon>Chromeraceae</taxon>
        <taxon>Chromera</taxon>
    </lineage>
</organism>
<feature type="compositionally biased region" description="Low complexity" evidence="1">
    <location>
        <begin position="224"/>
        <end position="235"/>
    </location>
</feature>
<reference evidence="2" key="1">
    <citation type="submission" date="2014-11" db="EMBL/GenBank/DDBJ databases">
        <authorList>
            <person name="Otto D Thomas"/>
            <person name="Naeem Raeece"/>
        </authorList>
    </citation>
    <scope>NUCLEOTIDE SEQUENCE</scope>
</reference>
<gene>
    <name evidence="2" type="ORF">Cvel_27949</name>
</gene>
<evidence type="ECO:0000313" key="2">
    <source>
        <dbReference type="EMBL" id="CEM43952.1"/>
    </source>
</evidence>
<evidence type="ECO:0000256" key="1">
    <source>
        <dbReference type="SAM" id="MobiDB-lite"/>
    </source>
</evidence>
<dbReference type="VEuPathDB" id="CryptoDB:Cvel_27949"/>
<feature type="compositionally biased region" description="Basic and acidic residues" evidence="1">
    <location>
        <begin position="209"/>
        <end position="218"/>
    </location>
</feature>
<sequence>MEEIVDARDLLRFCLEKQEEMRKRDWVAALTFLTTRKGLDLQLPELSAFNEALLSRLHLFRDGIYLLCHRLGVLGFSPSLWRLCPVLSDRIASLKPKEMAVIAWSLAKNMVTDEDVWDEIGKATLASVDVLDGEHLALLLWSFAKVERRKPKEILAIKQRLLFATASPSMGLNKSLPSDTRKFQQEQLKGDAGKALNTQRSQETPNSSHRVEAEEKQSECSQGPSPSAATSAPARLRASADSLPISLSMHDLCMATRAAATLTPRDVPFCERMLEAVRVRVEMEGEAILPQGWTSLWTVVAELKIRNPQIIEMLCEESRRLRLDHTFNQNMAVEIAVAVKKMGLKDPRVLFQLIHFVETRANRLRAEQLLEMAELFRDLGIDHDGAWKQMGVRAQKSAISLDLRGIHRLAAAFHGAGKGNQKVFGILQHFAMVKDDQRRYGPS</sequence>
<dbReference type="AlphaFoldDB" id="A0A0G4HIE9"/>
<protein>
    <submittedName>
        <fullName evidence="2">Uncharacterized protein</fullName>
    </submittedName>
</protein>
<dbReference type="PhylomeDB" id="A0A0G4HIE9"/>
<feature type="compositionally biased region" description="Polar residues" evidence="1">
    <location>
        <begin position="196"/>
        <end position="208"/>
    </location>
</feature>
<dbReference type="EMBL" id="CDMZ01002803">
    <property type="protein sequence ID" value="CEM43952.1"/>
    <property type="molecule type" value="Genomic_DNA"/>
</dbReference>
<feature type="region of interest" description="Disordered" evidence="1">
    <location>
        <begin position="187"/>
        <end position="235"/>
    </location>
</feature>
<proteinExistence type="predicted"/>
<accession>A0A0G4HIE9</accession>